<dbReference type="AlphaFoldDB" id="A0A9D0YYL0"/>
<feature type="domain" description="Transposase IS116/IS110/IS902 C-terminal" evidence="3">
    <location>
        <begin position="269"/>
        <end position="346"/>
    </location>
</feature>
<dbReference type="EMBL" id="DVFU01000006">
    <property type="protein sequence ID" value="HIQ64134.1"/>
    <property type="molecule type" value="Genomic_DNA"/>
</dbReference>
<evidence type="ECO:0000259" key="3">
    <source>
        <dbReference type="Pfam" id="PF02371"/>
    </source>
</evidence>
<dbReference type="NCBIfam" id="NF033542">
    <property type="entry name" value="transpos_IS110"/>
    <property type="match status" value="1"/>
</dbReference>
<accession>A0A9D0YYL0</accession>
<dbReference type="Proteomes" id="UP000886725">
    <property type="component" value="Unassembled WGS sequence"/>
</dbReference>
<evidence type="ECO:0000259" key="2">
    <source>
        <dbReference type="Pfam" id="PF01548"/>
    </source>
</evidence>
<gene>
    <name evidence="4" type="ORF">IAC85_00165</name>
</gene>
<dbReference type="GO" id="GO:0006313">
    <property type="term" value="P:DNA transposition"/>
    <property type="evidence" value="ECO:0007669"/>
    <property type="project" value="InterPro"/>
</dbReference>
<dbReference type="Pfam" id="PF01548">
    <property type="entry name" value="DEDD_Tnp_IS110"/>
    <property type="match status" value="1"/>
</dbReference>
<dbReference type="Pfam" id="PF02371">
    <property type="entry name" value="Transposase_20"/>
    <property type="match status" value="1"/>
</dbReference>
<reference evidence="4" key="2">
    <citation type="journal article" date="2021" name="PeerJ">
        <title>Extensive microbial diversity within the chicken gut microbiome revealed by metagenomics and culture.</title>
        <authorList>
            <person name="Gilroy R."/>
            <person name="Ravi A."/>
            <person name="Getino M."/>
            <person name="Pursley I."/>
            <person name="Horton D.L."/>
            <person name="Alikhan N.F."/>
            <person name="Baker D."/>
            <person name="Gharbi K."/>
            <person name="Hall N."/>
            <person name="Watson M."/>
            <person name="Adriaenssens E.M."/>
            <person name="Foster-Nyarko E."/>
            <person name="Jarju S."/>
            <person name="Secka A."/>
            <person name="Antonio M."/>
            <person name="Oren A."/>
            <person name="Chaudhuri R.R."/>
            <person name="La Ragione R."/>
            <person name="Hildebrand F."/>
            <person name="Pallen M.J."/>
        </authorList>
    </citation>
    <scope>NUCLEOTIDE SEQUENCE</scope>
    <source>
        <strain evidence="4">CHK165-10780</strain>
    </source>
</reference>
<dbReference type="InterPro" id="IPR003346">
    <property type="entry name" value="Transposase_20"/>
</dbReference>
<dbReference type="GO" id="GO:0003677">
    <property type="term" value="F:DNA binding"/>
    <property type="evidence" value="ECO:0007669"/>
    <property type="project" value="InterPro"/>
</dbReference>
<dbReference type="GO" id="GO:0004803">
    <property type="term" value="F:transposase activity"/>
    <property type="evidence" value="ECO:0007669"/>
    <property type="project" value="InterPro"/>
</dbReference>
<reference evidence="4" key="1">
    <citation type="submission" date="2020-10" db="EMBL/GenBank/DDBJ databases">
        <authorList>
            <person name="Gilroy R."/>
        </authorList>
    </citation>
    <scope>NUCLEOTIDE SEQUENCE</scope>
    <source>
        <strain evidence="4">CHK165-10780</strain>
    </source>
</reference>
<evidence type="ECO:0000256" key="1">
    <source>
        <dbReference type="SAM" id="Coils"/>
    </source>
</evidence>
<name>A0A9D0YYL0_9FIRM</name>
<feature type="domain" description="Transposase IS110-like N-terminal" evidence="2">
    <location>
        <begin position="6"/>
        <end position="159"/>
    </location>
</feature>
<organism evidence="4 5">
    <name type="scientific">Candidatus Faecenecus gallistercoris</name>
    <dbReference type="NCBI Taxonomy" id="2840793"/>
    <lineage>
        <taxon>Bacteria</taxon>
        <taxon>Bacillati</taxon>
        <taxon>Bacillota</taxon>
        <taxon>Bacillota incertae sedis</taxon>
        <taxon>Candidatus Faecenecus</taxon>
    </lineage>
</organism>
<protein>
    <submittedName>
        <fullName evidence="4">IS110 family transposase</fullName>
    </submittedName>
</protein>
<dbReference type="InterPro" id="IPR002525">
    <property type="entry name" value="Transp_IS110-like_N"/>
</dbReference>
<feature type="coiled-coil region" evidence="1">
    <location>
        <begin position="236"/>
        <end position="263"/>
    </location>
</feature>
<comment type="caution">
    <text evidence="4">The sequence shown here is derived from an EMBL/GenBank/DDBJ whole genome shotgun (WGS) entry which is preliminary data.</text>
</comment>
<proteinExistence type="predicted"/>
<evidence type="ECO:0000313" key="4">
    <source>
        <dbReference type="EMBL" id="HIQ64134.1"/>
    </source>
</evidence>
<sequence>MQNVLAIDIAKGKSMVTLINSCGEVLIEPYEINHSIKDFSNLLNRIKQLKLDNISVIMESTGIYHRPVERFFLENNFKVYTINALYSKMYKRNLRKTKTDKLDCLSLSELYFTNNFKQYIRPDNIYLNMNALARQYFALDQLCANLKNRYKNLVYLCFPEYELLFKKEAIYSDIALSFIADYPHTEIISNTRIDHLQHYFKNNNYKRWKQKPTLIKEAAKNSYPSVSKDDEIVSDLSQLAKLIRNYQNEIDSIKLKLINYGKQTKYFTAINSIFGIGEFTASIMIAELNDINRFNNIKELTAYCGLDPSIKQSGKSINIHGPISKSGNKYMRKLLFVSCLNIIRLSSKCHVKNDIEIYYRKKRNEGKHHYVAMIACTTKLLRQILALCKQLDK</sequence>
<dbReference type="PANTHER" id="PTHR33055:SF15">
    <property type="entry name" value="TRANSPOSASE-RELATED"/>
    <property type="match status" value="1"/>
</dbReference>
<dbReference type="PANTHER" id="PTHR33055">
    <property type="entry name" value="TRANSPOSASE FOR INSERTION SEQUENCE ELEMENT IS1111A"/>
    <property type="match status" value="1"/>
</dbReference>
<dbReference type="InterPro" id="IPR047650">
    <property type="entry name" value="Transpos_IS110"/>
</dbReference>
<evidence type="ECO:0000313" key="5">
    <source>
        <dbReference type="Proteomes" id="UP000886725"/>
    </source>
</evidence>
<keyword evidence="1" id="KW-0175">Coiled coil</keyword>